<evidence type="ECO:0000313" key="3">
    <source>
        <dbReference type="Proteomes" id="UP001523262"/>
    </source>
</evidence>
<sequence length="157" mass="18380">MGFAIFFLITWLTAGIFIVIRKKVSIVENTFVFLVILIITINITWITTEELKLITRTNSAMNFTAYILNRSIIMPLVVLIQLNMLRSFKTTLEKTLTIVFTVMVMLILSLLSNFFKITQFIKWNYGFDLIYFGILLFIAYFSYRLIRKASKNVVEYS</sequence>
<keyword evidence="1" id="KW-0812">Transmembrane</keyword>
<dbReference type="EMBL" id="JAMQCR010000004">
    <property type="protein sequence ID" value="MCM2536199.1"/>
    <property type="molecule type" value="Genomic_DNA"/>
</dbReference>
<gene>
    <name evidence="2" type="ORF">NDK43_32895</name>
</gene>
<feature type="transmembrane region" description="Helical" evidence="1">
    <location>
        <begin position="60"/>
        <end position="84"/>
    </location>
</feature>
<keyword evidence="3" id="KW-1185">Reference proteome</keyword>
<proteinExistence type="predicted"/>
<feature type="transmembrane region" description="Helical" evidence="1">
    <location>
        <begin position="96"/>
        <end position="115"/>
    </location>
</feature>
<accession>A0ABT0WKZ3</accession>
<dbReference type="Proteomes" id="UP001523262">
    <property type="component" value="Unassembled WGS sequence"/>
</dbReference>
<feature type="transmembrane region" description="Helical" evidence="1">
    <location>
        <begin position="31"/>
        <end position="48"/>
    </location>
</feature>
<feature type="transmembrane region" description="Helical" evidence="1">
    <location>
        <begin position="127"/>
        <end position="146"/>
    </location>
</feature>
<reference evidence="2 3" key="1">
    <citation type="submission" date="2022-06" db="EMBL/GenBank/DDBJ databases">
        <authorList>
            <person name="Jeon C.O."/>
        </authorList>
    </citation>
    <scope>NUCLEOTIDE SEQUENCE [LARGE SCALE GENOMIC DNA]</scope>
    <source>
        <strain evidence="2 3">KCTC 13943</strain>
    </source>
</reference>
<comment type="caution">
    <text evidence="2">The sequence shown here is derived from an EMBL/GenBank/DDBJ whole genome shotgun (WGS) entry which is preliminary data.</text>
</comment>
<evidence type="ECO:0008006" key="4">
    <source>
        <dbReference type="Google" id="ProtNLM"/>
    </source>
</evidence>
<evidence type="ECO:0000313" key="2">
    <source>
        <dbReference type="EMBL" id="MCM2536199.1"/>
    </source>
</evidence>
<name>A0ABT0WKZ3_9BACI</name>
<evidence type="ECO:0000256" key="1">
    <source>
        <dbReference type="SAM" id="Phobius"/>
    </source>
</evidence>
<protein>
    <recommendedName>
        <fullName evidence="4">Histidine kinase N-terminal 7TM region domain-containing protein</fullName>
    </recommendedName>
</protein>
<keyword evidence="1" id="KW-0472">Membrane</keyword>
<keyword evidence="1" id="KW-1133">Transmembrane helix</keyword>
<organism evidence="2 3">
    <name type="scientific">Neobacillus pocheonensis</name>
    <dbReference type="NCBI Taxonomy" id="363869"/>
    <lineage>
        <taxon>Bacteria</taxon>
        <taxon>Bacillati</taxon>
        <taxon>Bacillota</taxon>
        <taxon>Bacilli</taxon>
        <taxon>Bacillales</taxon>
        <taxon>Bacillaceae</taxon>
        <taxon>Neobacillus</taxon>
    </lineage>
</organism>